<evidence type="ECO:0000313" key="1">
    <source>
        <dbReference type="EMBL" id="AVK77545.1"/>
    </source>
</evidence>
<organism evidence="1">
    <name type="scientific">Pandoravirus macleodensis</name>
    <dbReference type="NCBI Taxonomy" id="2107707"/>
    <lineage>
        <taxon>Viruses</taxon>
        <taxon>Pandoravirus</taxon>
    </lineage>
</organism>
<dbReference type="GeneID" id="36842000"/>
<name>A0A2U7UGK4_9VIRU</name>
<reference evidence="1" key="1">
    <citation type="journal article" date="2018" name="Nat. Commun.">
        <title>Diversity and evolution of the emerging Pandoraviridae family.</title>
        <authorList>
            <person name="Legendre M."/>
            <person name="Fabre E."/>
            <person name="Poirot O."/>
            <person name="Jeudy S."/>
            <person name="Lartigue A."/>
            <person name="Alempic J.M."/>
            <person name="Beucher L."/>
            <person name="Philippe N."/>
            <person name="Bertaux L."/>
            <person name="Christo-Foroux E."/>
            <person name="Labadie K."/>
            <person name="Coute Y."/>
            <person name="Abergel C."/>
            <person name="Claverie J.M."/>
        </authorList>
    </citation>
    <scope>NUCLEOTIDE SEQUENCE [LARGE SCALE GENOMIC DNA]</scope>
    <source>
        <strain evidence="1">Macleodensis</strain>
    </source>
</reference>
<dbReference type="EMBL" id="MG011691">
    <property type="protein sequence ID" value="AVK77545.1"/>
    <property type="molecule type" value="Genomic_DNA"/>
</dbReference>
<protein>
    <submittedName>
        <fullName evidence="1">Uncharacterized protein</fullName>
    </submittedName>
</protein>
<sequence>MQAPHYALTRGSRTAPVTTTCAVVSTSAAPDWKSESPSYADLLKKCALKGKALCVKVRAKEARSRGADHYLYITSDLSFYEMPAIERYLAKRGYRAEYRGCAPCGSPYCRVMHTTIAVFW</sequence>
<dbReference type="Proteomes" id="UP000249758">
    <property type="component" value="Segment"/>
</dbReference>
<dbReference type="RefSeq" id="YP_009481541.1">
    <property type="nucleotide sequence ID" value="NC_037665.1"/>
</dbReference>
<proteinExistence type="predicted"/>
<gene>
    <name evidence="1" type="ORF">pmac_cds_857</name>
</gene>
<accession>A0A2U7UGK4</accession>
<dbReference type="KEGG" id="vg:36842000"/>